<gene>
    <name evidence="2" type="ORF">KHX94_00710</name>
</gene>
<dbReference type="EMBL" id="CP074572">
    <property type="protein sequence ID" value="QVK23372.1"/>
    <property type="molecule type" value="Genomic_DNA"/>
</dbReference>
<organism evidence="2 3">
    <name type="scientific">Shewanella dokdonensis</name>
    <dbReference type="NCBI Taxonomy" id="712036"/>
    <lineage>
        <taxon>Bacteria</taxon>
        <taxon>Pseudomonadati</taxon>
        <taxon>Pseudomonadota</taxon>
        <taxon>Gammaproteobacteria</taxon>
        <taxon>Alteromonadales</taxon>
        <taxon>Shewanellaceae</taxon>
        <taxon>Shewanella</taxon>
    </lineage>
</organism>
<keyword evidence="2" id="KW-0012">Acyltransferase</keyword>
<proteinExistence type="predicted"/>
<dbReference type="Proteomes" id="UP000676428">
    <property type="component" value="Chromosome"/>
</dbReference>
<accession>A0ABX8DF59</accession>
<evidence type="ECO:0000313" key="2">
    <source>
        <dbReference type="EMBL" id="QVK23372.1"/>
    </source>
</evidence>
<sequence length="402" mass="45214">MTENSSFDDIRPYQDGEVSAALARILQSHELRRTLARWRFPRLSHLAPWLTDWLVNQHLHHQLGTLQTVADVQQVVVAYMQRMMATTVTELSFSGLDKLAADKAYLFISNHRDIALDPAFINMALFAHGQQTVRIAIGDNLLTKDYVADLMRLNKSFIVKRSATSPREKLKASKHLSAFIQHSLQQEHSHVWLAQREGRAKDGNDGTNAAIISMLALNRPKTQEYADYIRELNIVPVAISYEWDPCDAAKTQELFSLRQTGEYRKQTHEDIASIAAGIAGFKGHVHLAFGEPLTADYGNAEAVAAEIDRQIWQNYRLYPSNLLAYQQLTGSDDIAKHMSEVELADCQQQRALFQQRLQSIASAQQDIFLAMYANPVLNKTGEASPVILHEQQTAAEATHPSV</sequence>
<reference evidence="2 3" key="1">
    <citation type="journal article" date="2012" name="Int. J. Syst. Evol. Microbiol.">
        <title>Shewanella dokdonensis sp. nov., isolated from seawater.</title>
        <authorList>
            <person name="Sung H.R."/>
            <person name="Yoon J.H."/>
            <person name="Ghim S.Y."/>
        </authorList>
    </citation>
    <scope>NUCLEOTIDE SEQUENCE [LARGE SCALE GENOMIC DNA]</scope>
    <source>
        <strain evidence="2 3">DSM 23626</strain>
    </source>
</reference>
<protein>
    <submittedName>
        <fullName evidence="2">1-acyl-sn-glycerol-3-phosphate acyltransferase</fullName>
    </submittedName>
</protein>
<dbReference type="InterPro" id="IPR002123">
    <property type="entry name" value="Plipid/glycerol_acylTrfase"/>
</dbReference>
<keyword evidence="3" id="KW-1185">Reference proteome</keyword>
<name>A0ABX8DF59_9GAMM</name>
<evidence type="ECO:0000313" key="3">
    <source>
        <dbReference type="Proteomes" id="UP000676428"/>
    </source>
</evidence>
<keyword evidence="2" id="KW-0808">Transferase</keyword>
<dbReference type="Pfam" id="PF01553">
    <property type="entry name" value="Acyltransferase"/>
    <property type="match status" value="1"/>
</dbReference>
<evidence type="ECO:0000259" key="1">
    <source>
        <dbReference type="Pfam" id="PF01553"/>
    </source>
</evidence>
<dbReference type="SUPFAM" id="SSF69593">
    <property type="entry name" value="Glycerol-3-phosphate (1)-acyltransferase"/>
    <property type="match status" value="1"/>
</dbReference>
<feature type="domain" description="Phospholipid/glycerol acyltransferase" evidence="1">
    <location>
        <begin position="92"/>
        <end position="194"/>
    </location>
</feature>
<dbReference type="PANTHER" id="PTHR30068:SF3">
    <property type="entry name" value="PHOSPHOLIPID_GLYCEROL ACYLTRANSFERASE DOMAIN-CONTAINING PROTEIN"/>
    <property type="match status" value="1"/>
</dbReference>
<dbReference type="GO" id="GO:0016746">
    <property type="term" value="F:acyltransferase activity"/>
    <property type="evidence" value="ECO:0007669"/>
    <property type="project" value="UniProtKB-KW"/>
</dbReference>
<dbReference type="RefSeq" id="WP_213682000.1">
    <property type="nucleotide sequence ID" value="NZ_CP074572.1"/>
</dbReference>
<dbReference type="PANTHER" id="PTHR30068">
    <property type="entry name" value="URONATE ISOMERASE"/>
    <property type="match status" value="1"/>
</dbReference>